<gene>
    <name evidence="7" type="ORF">ONB1V03_LOCUS13732</name>
</gene>
<evidence type="ECO:0000256" key="1">
    <source>
        <dbReference type="ARBA" id="ARBA00004141"/>
    </source>
</evidence>
<feature type="transmembrane region" description="Helical" evidence="6">
    <location>
        <begin position="286"/>
        <end position="305"/>
    </location>
</feature>
<sequence>MMSGDTGVSQAADRKSFLIGLCLALSSCVFIGISFIIKKIGLIRLSNRGLRAASGGFGYLKDWVWWTGLLFMGTGELANFAAYAFAPASLVTPLGALSVLISAVLANRYLKEKLNLLSKIGCVLCLLGSTVIVIHAPKDRPVDSLDEMAMMLADPLFVAYLLFVMFTTFLLIAFYAPKYGSNNVLIYVLICSLIGSLSVMSVKGLGVAIKQTMTDSNQLTHPLFWTFLVSVVLTVSIQMNYLNKSLDIFDTSVVTPIYYVFFTTFVITASAILLKEWRSMTADNTIGSVCGFLVVIIAIFLLNAFKDMNVSVHSLRANWMSRNAIYLKTGFDDSHHQLLSGAEA</sequence>
<evidence type="ECO:0000256" key="4">
    <source>
        <dbReference type="ARBA" id="ARBA00022989"/>
    </source>
</evidence>
<evidence type="ECO:0000256" key="3">
    <source>
        <dbReference type="ARBA" id="ARBA00022692"/>
    </source>
</evidence>
<dbReference type="Pfam" id="PF05653">
    <property type="entry name" value="Mg_trans_NIPA"/>
    <property type="match status" value="1"/>
</dbReference>
<feature type="transmembrane region" description="Helical" evidence="6">
    <location>
        <begin position="253"/>
        <end position="274"/>
    </location>
</feature>
<dbReference type="OrthoDB" id="6428174at2759"/>
<dbReference type="EMBL" id="CAJPVJ010012374">
    <property type="protein sequence ID" value="CAG2174286.1"/>
    <property type="molecule type" value="Genomic_DNA"/>
</dbReference>
<comment type="subcellular location">
    <subcellularLocation>
        <location evidence="1">Membrane</location>
        <topology evidence="1">Multi-pass membrane protein</topology>
    </subcellularLocation>
</comment>
<feature type="transmembrane region" description="Helical" evidence="6">
    <location>
        <begin position="80"/>
        <end position="104"/>
    </location>
</feature>
<dbReference type="AlphaFoldDB" id="A0A7R9MBJ2"/>
<dbReference type="SUPFAM" id="SSF103481">
    <property type="entry name" value="Multidrug resistance efflux transporter EmrE"/>
    <property type="match status" value="1"/>
</dbReference>
<feature type="transmembrane region" description="Helical" evidence="6">
    <location>
        <begin position="222"/>
        <end position="241"/>
    </location>
</feature>
<dbReference type="Proteomes" id="UP000728032">
    <property type="component" value="Unassembled WGS sequence"/>
</dbReference>
<keyword evidence="4 6" id="KW-1133">Transmembrane helix</keyword>
<feature type="transmembrane region" description="Helical" evidence="6">
    <location>
        <begin position="17"/>
        <end position="37"/>
    </location>
</feature>
<dbReference type="InterPro" id="IPR008521">
    <property type="entry name" value="Mg_trans_NIPA"/>
</dbReference>
<feature type="transmembrane region" description="Helical" evidence="6">
    <location>
        <begin position="156"/>
        <end position="177"/>
    </location>
</feature>
<evidence type="ECO:0008006" key="9">
    <source>
        <dbReference type="Google" id="ProtNLM"/>
    </source>
</evidence>
<protein>
    <recommendedName>
        <fullName evidence="9">Magnesium transporter NIPA2</fullName>
    </recommendedName>
</protein>
<feature type="transmembrane region" description="Helical" evidence="6">
    <location>
        <begin position="116"/>
        <end position="136"/>
    </location>
</feature>
<keyword evidence="3 6" id="KW-0812">Transmembrane</keyword>
<proteinExistence type="inferred from homology"/>
<dbReference type="GO" id="GO:0015095">
    <property type="term" value="F:magnesium ion transmembrane transporter activity"/>
    <property type="evidence" value="ECO:0007669"/>
    <property type="project" value="InterPro"/>
</dbReference>
<organism evidence="7">
    <name type="scientific">Oppiella nova</name>
    <dbReference type="NCBI Taxonomy" id="334625"/>
    <lineage>
        <taxon>Eukaryota</taxon>
        <taxon>Metazoa</taxon>
        <taxon>Ecdysozoa</taxon>
        <taxon>Arthropoda</taxon>
        <taxon>Chelicerata</taxon>
        <taxon>Arachnida</taxon>
        <taxon>Acari</taxon>
        <taxon>Acariformes</taxon>
        <taxon>Sarcoptiformes</taxon>
        <taxon>Oribatida</taxon>
        <taxon>Brachypylina</taxon>
        <taxon>Oppioidea</taxon>
        <taxon>Oppiidae</taxon>
        <taxon>Oppiella</taxon>
    </lineage>
</organism>
<dbReference type="PANTHER" id="PTHR12570">
    <property type="match status" value="1"/>
</dbReference>
<evidence type="ECO:0000256" key="2">
    <source>
        <dbReference type="ARBA" id="ARBA00007230"/>
    </source>
</evidence>
<evidence type="ECO:0000256" key="5">
    <source>
        <dbReference type="ARBA" id="ARBA00023136"/>
    </source>
</evidence>
<evidence type="ECO:0000256" key="6">
    <source>
        <dbReference type="SAM" id="Phobius"/>
    </source>
</evidence>
<accession>A0A7R9MBJ2</accession>
<evidence type="ECO:0000313" key="7">
    <source>
        <dbReference type="EMBL" id="CAD7657100.1"/>
    </source>
</evidence>
<feature type="transmembrane region" description="Helical" evidence="6">
    <location>
        <begin position="184"/>
        <end position="202"/>
    </location>
</feature>
<dbReference type="EMBL" id="OC927199">
    <property type="protein sequence ID" value="CAD7657100.1"/>
    <property type="molecule type" value="Genomic_DNA"/>
</dbReference>
<keyword evidence="5 6" id="KW-0472">Membrane</keyword>
<dbReference type="PANTHER" id="PTHR12570:SF92">
    <property type="entry name" value="SPICHTHYIN, ISOFORM B"/>
    <property type="match status" value="1"/>
</dbReference>
<keyword evidence="8" id="KW-1185">Reference proteome</keyword>
<reference evidence="7" key="1">
    <citation type="submission" date="2020-11" db="EMBL/GenBank/DDBJ databases">
        <authorList>
            <person name="Tran Van P."/>
        </authorList>
    </citation>
    <scope>NUCLEOTIDE SEQUENCE</scope>
</reference>
<evidence type="ECO:0000313" key="8">
    <source>
        <dbReference type="Proteomes" id="UP000728032"/>
    </source>
</evidence>
<dbReference type="InterPro" id="IPR037185">
    <property type="entry name" value="EmrE-like"/>
</dbReference>
<name>A0A7R9MBJ2_9ACAR</name>
<dbReference type="GO" id="GO:0016020">
    <property type="term" value="C:membrane"/>
    <property type="evidence" value="ECO:0007669"/>
    <property type="project" value="UniProtKB-SubCell"/>
</dbReference>
<feature type="non-terminal residue" evidence="7">
    <location>
        <position position="1"/>
    </location>
</feature>
<comment type="similarity">
    <text evidence="2">Belongs to the NIPA family.</text>
</comment>